<keyword evidence="6" id="KW-0653">Protein transport</keyword>
<dbReference type="EMBL" id="SLTR01000030">
    <property type="protein sequence ID" value="TDA95473.1"/>
    <property type="molecule type" value="Genomic_DNA"/>
</dbReference>
<evidence type="ECO:0000256" key="6">
    <source>
        <dbReference type="ARBA" id="ARBA00022927"/>
    </source>
</evidence>
<dbReference type="InterPro" id="IPR013686">
    <property type="entry name" value="Polypept-transport_assoc_ShlB"/>
</dbReference>
<evidence type="ECO:0000313" key="12">
    <source>
        <dbReference type="Proteomes" id="UP000294823"/>
    </source>
</evidence>
<dbReference type="InterPro" id="IPR034746">
    <property type="entry name" value="POTRA"/>
</dbReference>
<evidence type="ECO:0000313" key="11">
    <source>
        <dbReference type="EMBL" id="TDA95473.1"/>
    </source>
</evidence>
<dbReference type="PANTHER" id="PTHR34597:SF1">
    <property type="entry name" value="HEME_HEMOPEXIN TRANSPORTER PROTEIN HUXB"/>
    <property type="match status" value="1"/>
</dbReference>
<dbReference type="Pfam" id="PF08479">
    <property type="entry name" value="POTRA_2"/>
    <property type="match status" value="1"/>
</dbReference>
<dbReference type="Gene3D" id="3.10.20.310">
    <property type="entry name" value="membrane protein fhac"/>
    <property type="match status" value="1"/>
</dbReference>
<evidence type="ECO:0000256" key="3">
    <source>
        <dbReference type="ARBA" id="ARBA00022448"/>
    </source>
</evidence>
<comment type="subcellular location">
    <subcellularLocation>
        <location evidence="1">Cell outer membrane</location>
    </subcellularLocation>
</comment>
<accession>A0ABY2D361</accession>
<evidence type="ECO:0000256" key="9">
    <source>
        <dbReference type="SAM" id="SignalP"/>
    </source>
</evidence>
<proteinExistence type="inferred from homology"/>
<dbReference type="InterPro" id="IPR051544">
    <property type="entry name" value="TPS_OM_transporter"/>
</dbReference>
<feature type="domain" description="POTRA" evidence="10">
    <location>
        <begin position="44"/>
        <end position="120"/>
    </location>
</feature>
<gene>
    <name evidence="11" type="ORF">E0702_15490</name>
</gene>
<reference evidence="11 12" key="1">
    <citation type="submission" date="2019-03" db="EMBL/GenBank/DDBJ databases">
        <title>Halomonas marinisediminis sp. nov., a moderately halophilic bacterium isolated from the Bohai Gulf.</title>
        <authorList>
            <person name="Ji X."/>
        </authorList>
    </citation>
    <scope>NUCLEOTIDE SEQUENCE [LARGE SCALE GENOMIC DNA]</scope>
    <source>
        <strain evidence="11 12">204</strain>
    </source>
</reference>
<evidence type="ECO:0000259" key="10">
    <source>
        <dbReference type="PROSITE" id="PS51779"/>
    </source>
</evidence>
<evidence type="ECO:0000256" key="1">
    <source>
        <dbReference type="ARBA" id="ARBA00004442"/>
    </source>
</evidence>
<dbReference type="Proteomes" id="UP000294823">
    <property type="component" value="Unassembled WGS sequence"/>
</dbReference>
<comment type="similarity">
    <text evidence="2">Belongs to the TPS (TC 1.B.20) family.</text>
</comment>
<dbReference type="Pfam" id="PF03865">
    <property type="entry name" value="ShlB"/>
    <property type="match status" value="1"/>
</dbReference>
<evidence type="ECO:0000256" key="2">
    <source>
        <dbReference type="ARBA" id="ARBA00009055"/>
    </source>
</evidence>
<keyword evidence="7" id="KW-0472">Membrane</keyword>
<dbReference type="RefSeq" id="WP_132045466.1">
    <property type="nucleotide sequence ID" value="NZ_SLTR01000030.1"/>
</dbReference>
<keyword evidence="12" id="KW-1185">Reference proteome</keyword>
<keyword evidence="4" id="KW-1134">Transmembrane beta strand</keyword>
<dbReference type="PROSITE" id="PS51779">
    <property type="entry name" value="POTRA"/>
    <property type="match status" value="1"/>
</dbReference>
<protein>
    <submittedName>
        <fullName evidence="11">ShlB/FhaC/HecB family hemolysin secretion/activation protein</fullName>
    </submittedName>
</protein>
<evidence type="ECO:0000256" key="4">
    <source>
        <dbReference type="ARBA" id="ARBA00022452"/>
    </source>
</evidence>
<dbReference type="Gene3D" id="2.40.160.50">
    <property type="entry name" value="membrane protein fhac: a member of the omp85/tpsb transporter family"/>
    <property type="match status" value="1"/>
</dbReference>
<keyword evidence="3" id="KW-0813">Transport</keyword>
<evidence type="ECO:0000256" key="5">
    <source>
        <dbReference type="ARBA" id="ARBA00022692"/>
    </source>
</evidence>
<name>A0ABY2D361_9GAMM</name>
<keyword evidence="5" id="KW-0812">Transmembrane</keyword>
<organism evidence="11 12">
    <name type="scientific">Halomonas marinisediminis</name>
    <dbReference type="NCBI Taxonomy" id="2546095"/>
    <lineage>
        <taxon>Bacteria</taxon>
        <taxon>Pseudomonadati</taxon>
        <taxon>Pseudomonadota</taxon>
        <taxon>Gammaproteobacteria</taxon>
        <taxon>Oceanospirillales</taxon>
        <taxon>Halomonadaceae</taxon>
        <taxon>Halomonas</taxon>
    </lineage>
</organism>
<sequence>MKSKAICARNTALAVVLCCGGALALSATTVAEAQQSSQPSPRQVVVTGFNIEGNHTYDSSTLLGLIASELGKPMTLKQIRETAAHIAEFYHRNGYPLVKVIVPQQTFGSDRPVKLVVLEGRLGNIDVSGNQRYASDRVRAALDEPGVKIDEPIKLQEVERALTRLNRQSGITASATLRPGSEQGYTDLVVDVEEAPRVAGSLAVNNYGSKNTGEHRVIPSLKFQNLSGRGDQLDLIGMKALGDGDAWFGYVDYMTPLNAEGTSLELYGSTGNVSVGREFKVLEIEGDSTSLGLGLHQDQVISPRDVLTYSAWLEGTDLKQSMLDTTVVHDQIRKVRLGAAWDHSDLSGRTLFSVDVHQGLGEALGGMDNDSVKSSRSASGADNQFTKITADLMRIQRITPRILAVPRLYGQFAFDSLVSSEQFAVGGLNSVKGHPPSVYSGDSGITVSLEGRYDLLADDQRYQLIGSLGHGRTYIKSPFLDQDDEQDLSGASLGLLANPVESVQLRVDWGIPLGTRTEDSSYLYAQAQYNF</sequence>
<feature type="chain" id="PRO_5047389450" evidence="9">
    <location>
        <begin position="34"/>
        <end position="531"/>
    </location>
</feature>
<keyword evidence="8" id="KW-0998">Cell outer membrane</keyword>
<keyword evidence="9" id="KW-0732">Signal</keyword>
<evidence type="ECO:0000256" key="8">
    <source>
        <dbReference type="ARBA" id="ARBA00023237"/>
    </source>
</evidence>
<evidence type="ECO:0000256" key="7">
    <source>
        <dbReference type="ARBA" id="ARBA00023136"/>
    </source>
</evidence>
<dbReference type="PANTHER" id="PTHR34597">
    <property type="entry name" value="SLR1661 PROTEIN"/>
    <property type="match status" value="1"/>
</dbReference>
<feature type="signal peptide" evidence="9">
    <location>
        <begin position="1"/>
        <end position="33"/>
    </location>
</feature>
<comment type="caution">
    <text evidence="11">The sequence shown here is derived from an EMBL/GenBank/DDBJ whole genome shotgun (WGS) entry which is preliminary data.</text>
</comment>
<dbReference type="InterPro" id="IPR005565">
    <property type="entry name" value="Hemolysn_activator_HlyB_C"/>
</dbReference>